<feature type="transmembrane region" description="Helical" evidence="1">
    <location>
        <begin position="374"/>
        <end position="395"/>
    </location>
</feature>
<keyword evidence="1" id="KW-1133">Transmembrane helix</keyword>
<dbReference type="RefSeq" id="WP_259477745.1">
    <property type="nucleotide sequence ID" value="NZ_BAAAQY010000001.1"/>
</dbReference>
<feature type="transmembrane region" description="Helical" evidence="1">
    <location>
        <begin position="446"/>
        <end position="476"/>
    </location>
</feature>
<evidence type="ECO:0008006" key="4">
    <source>
        <dbReference type="Google" id="ProtNLM"/>
    </source>
</evidence>
<keyword evidence="1" id="KW-0472">Membrane</keyword>
<dbReference type="Proteomes" id="UP001500929">
    <property type="component" value="Unassembled WGS sequence"/>
</dbReference>
<feature type="transmembrane region" description="Helical" evidence="1">
    <location>
        <begin position="301"/>
        <end position="322"/>
    </location>
</feature>
<sequence>MASEFLRLRLRQFANAGQLGTPQLVRVIIGVVYAAAMTVLLVLVLIGLRDAQPDTARTAVVLGGSVVLLGFFVVPLLFPVSDRMDPRAFSLFGFTPETVARGLLAASFLSVPAIAVTIVGLATVVTWSATVGTALLAVVGAAIGVVTCVLAGRVSLSISAFALATRRAREAGVVVGVLALVVLVPGLVLLVLGGGTEAGGALGALESVLGWTPLGAAWAVAADAANGQWVLAVLKLLIAGATLALLWLGWKGLVALMAVTPSQEESVREHSGLGWFARTPSTPTGAVAARVLTYWARDPRYYAQLVIVPVVPVIAILVFLFVGIPVEYTALLPVPVMCVFLGWVVHNDVAFDNTAIWLHVASGRLGLADRIGRTVPVVLIAIPLIGIGSFLSVLFADQLSALPAVLGASTCLVLTGIGIGSVFSARFPYAATRPGDGAFTQPQSPGATWALAPGFSLLGTVLLSTPSIVFGVLGVFADPEYAWVSLWTGVGVGVVVAMVGIVWGARIFDRRGPELLAAAQRS</sequence>
<organism evidence="2 3">
    <name type="scientific">Herbiconiux moechotypicola</name>
    <dbReference type="NCBI Taxonomy" id="637393"/>
    <lineage>
        <taxon>Bacteria</taxon>
        <taxon>Bacillati</taxon>
        <taxon>Actinomycetota</taxon>
        <taxon>Actinomycetes</taxon>
        <taxon>Micrococcales</taxon>
        <taxon>Microbacteriaceae</taxon>
        <taxon>Herbiconiux</taxon>
    </lineage>
</organism>
<evidence type="ECO:0000256" key="1">
    <source>
        <dbReference type="SAM" id="Phobius"/>
    </source>
</evidence>
<feature type="transmembrane region" description="Helical" evidence="1">
    <location>
        <begin position="173"/>
        <end position="195"/>
    </location>
</feature>
<accession>A0ABN3D7V7</accession>
<evidence type="ECO:0000313" key="3">
    <source>
        <dbReference type="Proteomes" id="UP001500929"/>
    </source>
</evidence>
<reference evidence="2 3" key="1">
    <citation type="journal article" date="2019" name="Int. J. Syst. Evol. Microbiol.">
        <title>The Global Catalogue of Microorganisms (GCM) 10K type strain sequencing project: providing services to taxonomists for standard genome sequencing and annotation.</title>
        <authorList>
            <consortium name="The Broad Institute Genomics Platform"/>
            <consortium name="The Broad Institute Genome Sequencing Center for Infectious Disease"/>
            <person name="Wu L."/>
            <person name="Ma J."/>
        </authorList>
    </citation>
    <scope>NUCLEOTIDE SEQUENCE [LARGE SCALE GENOMIC DNA]</scope>
    <source>
        <strain evidence="2 3">JCM 16117</strain>
    </source>
</reference>
<dbReference type="EMBL" id="BAAAQY010000001">
    <property type="protein sequence ID" value="GAA2223356.1"/>
    <property type="molecule type" value="Genomic_DNA"/>
</dbReference>
<proteinExistence type="predicted"/>
<evidence type="ECO:0000313" key="2">
    <source>
        <dbReference type="EMBL" id="GAA2223356.1"/>
    </source>
</evidence>
<name>A0ABN3D7V7_9MICO</name>
<protein>
    <recommendedName>
        <fullName evidence="4">ABC-2 type transport system permease protein</fullName>
    </recommendedName>
</protein>
<gene>
    <name evidence="2" type="ORF">GCM10009851_03130</name>
</gene>
<feature type="transmembrane region" description="Helical" evidence="1">
    <location>
        <begin position="131"/>
        <end position="152"/>
    </location>
</feature>
<keyword evidence="3" id="KW-1185">Reference proteome</keyword>
<keyword evidence="1" id="KW-0812">Transmembrane</keyword>
<feature type="transmembrane region" description="Helical" evidence="1">
    <location>
        <begin position="60"/>
        <end position="81"/>
    </location>
</feature>
<feature type="transmembrane region" description="Helical" evidence="1">
    <location>
        <begin position="401"/>
        <end position="425"/>
    </location>
</feature>
<feature type="transmembrane region" description="Helical" evidence="1">
    <location>
        <begin position="482"/>
        <end position="505"/>
    </location>
</feature>
<feature type="transmembrane region" description="Helical" evidence="1">
    <location>
        <begin position="27"/>
        <end position="48"/>
    </location>
</feature>
<comment type="caution">
    <text evidence="2">The sequence shown here is derived from an EMBL/GenBank/DDBJ whole genome shotgun (WGS) entry which is preliminary data.</text>
</comment>
<feature type="transmembrane region" description="Helical" evidence="1">
    <location>
        <begin position="229"/>
        <end position="250"/>
    </location>
</feature>
<feature type="transmembrane region" description="Helical" evidence="1">
    <location>
        <begin position="102"/>
        <end position="125"/>
    </location>
</feature>